<gene>
    <name evidence="2" type="ORF">HPP92_015695</name>
</gene>
<feature type="compositionally biased region" description="Basic and acidic residues" evidence="1">
    <location>
        <begin position="1"/>
        <end position="10"/>
    </location>
</feature>
<dbReference type="AlphaFoldDB" id="A0A835QSM6"/>
<feature type="compositionally biased region" description="Basic residues" evidence="1">
    <location>
        <begin position="11"/>
        <end position="23"/>
    </location>
</feature>
<sequence length="125" mass="14378">MANDSKYERGKNRKRLNYRKKKQNRGDIKHSEELSSLVVDLQLREAPWASRRPVLQRRSSYLFFPSLARGHNTRTQAVSRERSEEARSQPQHPSQHSALFPILLCYGSSAWTGFMVTSTAQSTVS</sequence>
<feature type="region of interest" description="Disordered" evidence="1">
    <location>
        <begin position="72"/>
        <end position="95"/>
    </location>
</feature>
<comment type="caution">
    <text evidence="2">The sequence shown here is derived from an EMBL/GenBank/DDBJ whole genome shotgun (WGS) entry which is preliminary data.</text>
</comment>
<name>A0A835QSM6_VANPL</name>
<protein>
    <submittedName>
        <fullName evidence="2">Uncharacterized protein</fullName>
    </submittedName>
</protein>
<feature type="region of interest" description="Disordered" evidence="1">
    <location>
        <begin position="1"/>
        <end position="30"/>
    </location>
</feature>
<reference evidence="2 3" key="1">
    <citation type="journal article" date="2020" name="Nat. Food">
        <title>A phased Vanilla planifolia genome enables genetic improvement of flavour and production.</title>
        <authorList>
            <person name="Hasing T."/>
            <person name="Tang H."/>
            <person name="Brym M."/>
            <person name="Khazi F."/>
            <person name="Huang T."/>
            <person name="Chambers A.H."/>
        </authorList>
    </citation>
    <scope>NUCLEOTIDE SEQUENCE [LARGE SCALE GENOMIC DNA]</scope>
    <source>
        <tissue evidence="2">Leaf</tissue>
    </source>
</reference>
<evidence type="ECO:0000313" key="2">
    <source>
        <dbReference type="EMBL" id="KAG0473838.1"/>
    </source>
</evidence>
<organism evidence="2 3">
    <name type="scientific">Vanilla planifolia</name>
    <name type="common">Vanilla</name>
    <dbReference type="NCBI Taxonomy" id="51239"/>
    <lineage>
        <taxon>Eukaryota</taxon>
        <taxon>Viridiplantae</taxon>
        <taxon>Streptophyta</taxon>
        <taxon>Embryophyta</taxon>
        <taxon>Tracheophyta</taxon>
        <taxon>Spermatophyta</taxon>
        <taxon>Magnoliopsida</taxon>
        <taxon>Liliopsida</taxon>
        <taxon>Asparagales</taxon>
        <taxon>Orchidaceae</taxon>
        <taxon>Vanilloideae</taxon>
        <taxon>Vanilleae</taxon>
        <taxon>Vanilla</taxon>
    </lineage>
</organism>
<evidence type="ECO:0000313" key="3">
    <source>
        <dbReference type="Proteomes" id="UP000636800"/>
    </source>
</evidence>
<accession>A0A835QSM6</accession>
<dbReference type="Proteomes" id="UP000636800">
    <property type="component" value="Chromosome 7"/>
</dbReference>
<dbReference type="EMBL" id="JADCNL010000007">
    <property type="protein sequence ID" value="KAG0473838.1"/>
    <property type="molecule type" value="Genomic_DNA"/>
</dbReference>
<proteinExistence type="predicted"/>
<evidence type="ECO:0000256" key="1">
    <source>
        <dbReference type="SAM" id="MobiDB-lite"/>
    </source>
</evidence>
<keyword evidence="3" id="KW-1185">Reference proteome</keyword>